<feature type="domain" description="Tc1-like transposase DDE" evidence="1">
    <location>
        <begin position="10"/>
        <end position="152"/>
    </location>
</feature>
<dbReference type="NCBIfam" id="NF033545">
    <property type="entry name" value="transpos_IS630"/>
    <property type="match status" value="1"/>
</dbReference>
<name>A0A5J4QJN6_9ZZZZ</name>
<proteinExistence type="predicted"/>
<comment type="caution">
    <text evidence="2">The sequence shown here is derived from an EMBL/GenBank/DDBJ whole genome shotgun (WGS) entry which is preliminary data.</text>
</comment>
<dbReference type="Gene3D" id="3.30.420.10">
    <property type="entry name" value="Ribonuclease H-like superfamily/Ribonuclease H"/>
    <property type="match status" value="1"/>
</dbReference>
<dbReference type="InterPro" id="IPR036397">
    <property type="entry name" value="RNaseH_sf"/>
</dbReference>
<accession>A0A5J4QJN6</accession>
<reference evidence="2" key="1">
    <citation type="submission" date="2019-03" db="EMBL/GenBank/DDBJ databases">
        <title>Single cell metagenomics reveals metabolic interactions within the superorganism composed of flagellate Streblomastix strix and complex community of Bacteroidetes bacteria on its surface.</title>
        <authorList>
            <person name="Treitli S.C."/>
            <person name="Kolisko M."/>
            <person name="Husnik F."/>
            <person name="Keeling P."/>
            <person name="Hampl V."/>
        </authorList>
    </citation>
    <scope>NUCLEOTIDE SEQUENCE</scope>
    <source>
        <strain evidence="2">STM</strain>
    </source>
</reference>
<evidence type="ECO:0000259" key="1">
    <source>
        <dbReference type="Pfam" id="PF13358"/>
    </source>
</evidence>
<dbReference type="GO" id="GO:0003676">
    <property type="term" value="F:nucleic acid binding"/>
    <property type="evidence" value="ECO:0007669"/>
    <property type="project" value="InterPro"/>
</dbReference>
<gene>
    <name evidence="2" type="ORF">EZS27_028262</name>
</gene>
<sequence>MNLHYQAYIDLYFGDESHFGLTPNVPYAWQHKENPILLPCKKSQKLSVFGLMRADGKLDFHTTTGSMNSVELITDMDHFCQTIKKKTVIVLDNAPIHRSKLFKSKIKKWEEEDLYIFFLSPYSPELNKIEILWRFIKYKWLPFDAFLNFQNLKERLNEVLSAVNEKYVINAY</sequence>
<dbReference type="EMBL" id="SNRY01003112">
    <property type="protein sequence ID" value="KAA6322166.1"/>
    <property type="molecule type" value="Genomic_DNA"/>
</dbReference>
<organism evidence="2">
    <name type="scientific">termite gut metagenome</name>
    <dbReference type="NCBI Taxonomy" id="433724"/>
    <lineage>
        <taxon>unclassified sequences</taxon>
        <taxon>metagenomes</taxon>
        <taxon>organismal metagenomes</taxon>
    </lineage>
</organism>
<dbReference type="InterPro" id="IPR047655">
    <property type="entry name" value="Transpos_IS630-like"/>
</dbReference>
<protein>
    <recommendedName>
        <fullName evidence="1">Tc1-like transposase DDE domain-containing protein</fullName>
    </recommendedName>
</protein>
<dbReference type="AlphaFoldDB" id="A0A5J4QJN6"/>
<evidence type="ECO:0000313" key="2">
    <source>
        <dbReference type="EMBL" id="KAA6322166.1"/>
    </source>
</evidence>
<dbReference type="Pfam" id="PF13358">
    <property type="entry name" value="DDE_3"/>
    <property type="match status" value="1"/>
</dbReference>
<dbReference type="InterPro" id="IPR038717">
    <property type="entry name" value="Tc1-like_DDE_dom"/>
</dbReference>